<evidence type="ECO:0000313" key="2">
    <source>
        <dbReference type="EMBL" id="TGK87197.1"/>
    </source>
</evidence>
<accession>A0A4R9IFW5</accession>
<dbReference type="EMBL" id="RQFK01000010">
    <property type="protein sequence ID" value="TGK87197.1"/>
    <property type="molecule type" value="Genomic_DNA"/>
</dbReference>
<dbReference type="AlphaFoldDB" id="A0A4R9IFW5"/>
<comment type="caution">
    <text evidence="2">The sequence shown here is derived from an EMBL/GenBank/DDBJ whole genome shotgun (WGS) entry which is preliminary data.</text>
</comment>
<keyword evidence="1" id="KW-0812">Transmembrane</keyword>
<dbReference type="Proteomes" id="UP000298009">
    <property type="component" value="Unassembled WGS sequence"/>
</dbReference>
<dbReference type="RefSeq" id="WP_135600249.1">
    <property type="nucleotide sequence ID" value="NZ_RQFK01000010.1"/>
</dbReference>
<feature type="transmembrane region" description="Helical" evidence="1">
    <location>
        <begin position="195"/>
        <end position="212"/>
    </location>
</feature>
<proteinExistence type="predicted"/>
<reference evidence="2" key="1">
    <citation type="journal article" date="2019" name="PLoS Negl. Trop. Dis.">
        <title>Revisiting the worldwide diversity of Leptospira species in the environment.</title>
        <authorList>
            <person name="Vincent A.T."/>
            <person name="Schiettekatte O."/>
            <person name="Bourhy P."/>
            <person name="Veyrier F.J."/>
            <person name="Picardeau M."/>
        </authorList>
    </citation>
    <scope>NUCLEOTIDE SEQUENCE [LARGE SCALE GENOMIC DNA]</scope>
    <source>
        <strain evidence="2">201800287</strain>
    </source>
</reference>
<gene>
    <name evidence="2" type="ORF">EHQ24_03115</name>
</gene>
<keyword evidence="3" id="KW-1185">Reference proteome</keyword>
<keyword evidence="1" id="KW-1133">Transmembrane helix</keyword>
<organism evidence="2 3">
    <name type="scientific">Leptospira noumeaensis</name>
    <dbReference type="NCBI Taxonomy" id="2484964"/>
    <lineage>
        <taxon>Bacteria</taxon>
        <taxon>Pseudomonadati</taxon>
        <taxon>Spirochaetota</taxon>
        <taxon>Spirochaetia</taxon>
        <taxon>Leptospirales</taxon>
        <taxon>Leptospiraceae</taxon>
        <taxon>Leptospira</taxon>
    </lineage>
</organism>
<protein>
    <submittedName>
        <fullName evidence="2">Uncharacterized protein</fullName>
    </submittedName>
</protein>
<dbReference type="OrthoDB" id="5518417at2"/>
<keyword evidence="1" id="KW-0472">Membrane</keyword>
<name>A0A4R9IFW5_9LEPT</name>
<sequence length="253" mass="29662">MKVILRKEKRLNGGKLDNCILCLETKKLILSHIVPKWAYYWAKQEDRGRIIGNYVSLGIQKILQDGTKNYLLCRNCDQFLGNAENYIKILMHGSPSQKRKYQIFEQEDKFTNLNVELIQRFIFGILLKAHHSNSPPFHNIFIESSIISQIRQRILDPLKEDKSLPIIGMRFESNKIPGIDPKAIMIPYLQNTEKGIAYFSLLLAGWEWIIFFQRKFLKQSMYHCRLKMNGEMYLPVGDITDQRFINKGNFDNS</sequence>
<evidence type="ECO:0000313" key="3">
    <source>
        <dbReference type="Proteomes" id="UP000298009"/>
    </source>
</evidence>
<evidence type="ECO:0000256" key="1">
    <source>
        <dbReference type="SAM" id="Phobius"/>
    </source>
</evidence>